<feature type="compositionally biased region" description="Low complexity" evidence="6">
    <location>
        <begin position="193"/>
        <end position="211"/>
    </location>
</feature>
<dbReference type="Gene3D" id="1.20.5.1500">
    <property type="match status" value="1"/>
</dbReference>
<evidence type="ECO:0000256" key="6">
    <source>
        <dbReference type="SAM" id="MobiDB-lite"/>
    </source>
</evidence>
<proteinExistence type="predicted"/>
<accession>A0A433DH16</accession>
<evidence type="ECO:0000256" key="1">
    <source>
        <dbReference type="ARBA" id="ARBA00004123"/>
    </source>
</evidence>
<dbReference type="InterPro" id="IPR013907">
    <property type="entry name" value="Sds3"/>
</dbReference>
<name>A0A433DH16_9FUNG</name>
<feature type="compositionally biased region" description="Polar residues" evidence="6">
    <location>
        <begin position="58"/>
        <end position="83"/>
    </location>
</feature>
<evidence type="ECO:0000256" key="3">
    <source>
        <dbReference type="ARBA" id="ARBA00023015"/>
    </source>
</evidence>
<evidence type="ECO:0000256" key="2">
    <source>
        <dbReference type="ARBA" id="ARBA00022491"/>
    </source>
</evidence>
<dbReference type="SMART" id="SM01401">
    <property type="entry name" value="Sds3"/>
    <property type="match status" value="1"/>
</dbReference>
<gene>
    <name evidence="7" type="ORF">BC936DRAFT_140173</name>
</gene>
<keyword evidence="5" id="KW-0539">Nucleus</keyword>
<sequence>PPHPTPRHSPPSLLVFSYCLRSNGPFHLDVTHTTPQPPLNTPTPKLSNVSYRSRVRSQKASASSQTMELESHPTVTHPGSSSLAHDLPSPKPDTHSTKSHADRVDRHDPPTKLTEPVVTSAGTSRVKKEAALAKKNADKEDDRDGNKKPKPVDSMELEHDPNNARPTVRHDPEPSKGKRSLSRQEKLRERESAAAAVLATTTADRTATKPPTSKPEEPPDAELPSSPLDRVDAGADVDDTVFDDDALSNTSPREDAPHDPEEDELKSHAHSTASSLSSVPDDFPLSRSVSPSPAMPERKRKRDEDAMEAEDASGENEGGGTEDENDGEEEEAVASLEEEGSVDDDDEYQRRHREALQALTQIEIEFAKLRDKMYHEKLAELDQEVVMINNGKHQTFLHIQSLSSEILHEKLDWTGPFCHFHSYLPSNAYAGTHPELAAFMAEIEEKRRKRLETADAWKRYQQWSYQRQYEGFEYQANVHFVSEKSSLRRELISNLSAKQWKLEEEHNLLNEIIPSQQNSAPPDRPAMLRHKKVQKVEAGELKNIQETVGFPVAPHVQGLAKKDMDEDFESLGLARVMPPPRVQARHHTSRTDRQGHHPVGADGIYTQAGALQYNGHWFKKGDTVIVVDASAGRFTAKMVLANESEVGLSGSW</sequence>
<feature type="compositionally biased region" description="Acidic residues" evidence="6">
    <location>
        <begin position="235"/>
        <end position="246"/>
    </location>
</feature>
<dbReference type="PANTHER" id="PTHR21964">
    <property type="entry name" value="BREAST CANCER METASTASIS-SUPPRESSOR 1"/>
    <property type="match status" value="1"/>
</dbReference>
<feature type="compositionally biased region" description="Basic and acidic residues" evidence="6">
    <location>
        <begin position="126"/>
        <end position="192"/>
    </location>
</feature>
<feature type="compositionally biased region" description="Basic and acidic residues" evidence="6">
    <location>
        <begin position="92"/>
        <end position="110"/>
    </location>
</feature>
<dbReference type="OrthoDB" id="20886at2759"/>
<keyword evidence="2" id="KW-0678">Repressor</keyword>
<keyword evidence="4" id="KW-0804">Transcription</keyword>
<protein>
    <submittedName>
        <fullName evidence="7">Sds3-like-domain-containing protein</fullName>
    </submittedName>
</protein>
<keyword evidence="3" id="KW-0805">Transcription regulation</keyword>
<dbReference type="Pfam" id="PF08598">
    <property type="entry name" value="Sds3"/>
    <property type="match status" value="2"/>
</dbReference>
<organism evidence="7 8">
    <name type="scientific">Jimgerdemannia flammicorona</name>
    <dbReference type="NCBI Taxonomy" id="994334"/>
    <lineage>
        <taxon>Eukaryota</taxon>
        <taxon>Fungi</taxon>
        <taxon>Fungi incertae sedis</taxon>
        <taxon>Mucoromycota</taxon>
        <taxon>Mucoromycotina</taxon>
        <taxon>Endogonomycetes</taxon>
        <taxon>Endogonales</taxon>
        <taxon>Endogonaceae</taxon>
        <taxon>Jimgerdemannia</taxon>
    </lineage>
</organism>
<dbReference type="GO" id="GO:0005654">
    <property type="term" value="C:nucleoplasm"/>
    <property type="evidence" value="ECO:0007669"/>
    <property type="project" value="UniProtKB-ARBA"/>
</dbReference>
<feature type="region of interest" description="Disordered" evidence="6">
    <location>
        <begin position="25"/>
        <end position="349"/>
    </location>
</feature>
<keyword evidence="8" id="KW-1185">Reference proteome</keyword>
<feature type="compositionally biased region" description="Acidic residues" evidence="6">
    <location>
        <begin position="305"/>
        <end position="347"/>
    </location>
</feature>
<evidence type="ECO:0000256" key="4">
    <source>
        <dbReference type="ARBA" id="ARBA00023163"/>
    </source>
</evidence>
<dbReference type="AlphaFoldDB" id="A0A433DH16"/>
<feature type="non-terminal residue" evidence="7">
    <location>
        <position position="1"/>
    </location>
</feature>
<dbReference type="Proteomes" id="UP000268093">
    <property type="component" value="Unassembled WGS sequence"/>
</dbReference>
<dbReference type="GO" id="GO:0010468">
    <property type="term" value="P:regulation of gene expression"/>
    <property type="evidence" value="ECO:0007669"/>
    <property type="project" value="UniProtKB-ARBA"/>
</dbReference>
<comment type="caution">
    <text evidence="7">The sequence shown here is derived from an EMBL/GenBank/DDBJ whole genome shotgun (WGS) entry which is preliminary data.</text>
</comment>
<comment type="subcellular location">
    <subcellularLocation>
        <location evidence="1">Nucleus</location>
    </subcellularLocation>
</comment>
<evidence type="ECO:0000313" key="8">
    <source>
        <dbReference type="Proteomes" id="UP000268093"/>
    </source>
</evidence>
<evidence type="ECO:0000313" key="7">
    <source>
        <dbReference type="EMBL" id="RUP50151.1"/>
    </source>
</evidence>
<reference evidence="7 8" key="1">
    <citation type="journal article" date="2018" name="New Phytol.">
        <title>Phylogenomics of Endogonaceae and evolution of mycorrhizas within Mucoromycota.</title>
        <authorList>
            <person name="Chang Y."/>
            <person name="Desiro A."/>
            <person name="Na H."/>
            <person name="Sandor L."/>
            <person name="Lipzen A."/>
            <person name="Clum A."/>
            <person name="Barry K."/>
            <person name="Grigoriev I.V."/>
            <person name="Martin F.M."/>
            <person name="Stajich J.E."/>
            <person name="Smith M.E."/>
            <person name="Bonito G."/>
            <person name="Spatafora J.W."/>
        </authorList>
    </citation>
    <scope>NUCLEOTIDE SEQUENCE [LARGE SCALE GENOMIC DNA]</scope>
    <source>
        <strain evidence="7 8">GMNB39</strain>
    </source>
</reference>
<dbReference type="EMBL" id="RBNI01001653">
    <property type="protein sequence ID" value="RUP50151.1"/>
    <property type="molecule type" value="Genomic_DNA"/>
</dbReference>
<evidence type="ECO:0000256" key="5">
    <source>
        <dbReference type="ARBA" id="ARBA00023242"/>
    </source>
</evidence>